<dbReference type="RefSeq" id="WP_265139170.1">
    <property type="nucleotide sequence ID" value="NZ_CP110419.1"/>
</dbReference>
<dbReference type="InterPro" id="IPR005053">
    <property type="entry name" value="MobA_MobL"/>
</dbReference>
<geneLocation type="plasmid" evidence="5 6">
    <name>pVr3468</name>
</geneLocation>
<accession>A0AA46X4I0</accession>
<feature type="domain" description="MobA/MobL protein" evidence="4">
    <location>
        <begin position="26"/>
        <end position="217"/>
    </location>
</feature>
<evidence type="ECO:0000256" key="1">
    <source>
        <dbReference type="ARBA" id="ARBA00010873"/>
    </source>
</evidence>
<dbReference type="Proteomes" id="UP001164244">
    <property type="component" value="Plasmid pVr3468"/>
</dbReference>
<evidence type="ECO:0000256" key="2">
    <source>
        <dbReference type="ARBA" id="ARBA00022971"/>
    </source>
</evidence>
<sequence length="859" mass="100706">MATFYYEMSIGNAGHSLAKFEYITRTGKYQYSASGKIKEDLVYKESSNMPSWASGRTDGGYDMQTATFWNEADLSNEKRPFREIKLALPNEFSHEENIAIMQQYMKTHFKDYPYTMVIHDKEATLTEGERNIHAHIMFSERKIDLTRNEPDRQSYFKRASIKKDGTKTGGYIKSRDFISKDKLIELRKNWEFILNEEYRKRGMNERVSCEKLEVQRAEALANKDFLRAAELDRPAQKKMNPSTVYKNAQTIKSFKQYLFENKFDEAQFLIDITNDDSLKSYLLCHQYMDLKKRIARERFLSKEDLKTVEKAEALQSTLSTKLQESKSFNRKVGTTATDGSSIHDRIKRLEERSKRIEAEIAQINSRVLTQSELIKRYKKQQATKRLYKARLLRNKRPTTFKPSRITSVPVRTQRLQTNISKEALIHSLYKQRYVFNKATFDSTCNSIMNRITKGEYRKQIERLRSLTAKYNKFKDPSVLSDMKQTERWLSQKKAYLLPKIQKQAAVELDTMKRSVQRIDRNLEVLTSSDKSLYKAYKELTRADKTPKYKEAVLRSYSLHPSDVSRLHKLQNRLESLTNKIDSMKAVRSIETTTRKVDRLEKLQTNITKKIQTIDTSIPMDKVGTITKHDVFEAIKQRKADILTELRPLRQEYAKYDHKKVTYQSTLNSVMNRITKGEYKRNIELLRSLKQKQSLAFKQQEKARFDGNTSDMNRYSAESAAYTKEMQKVEAWLQSTYSKLNTPTIQQQAMREYESIQQRNQSVSQQINQLETDYKHLDMLKNKLYHYGNSNKNTNNQASGMVKQFLNRGTPQSRIGGLLKRLHNLSNRATANDHALTAHIKFTKDKPKWRERNIEDGIEI</sequence>
<dbReference type="Pfam" id="PF03389">
    <property type="entry name" value="MobA_MobL"/>
    <property type="match status" value="1"/>
</dbReference>
<organism evidence="5 6">
    <name type="scientific">Veillonella rogosae</name>
    <dbReference type="NCBI Taxonomy" id="423477"/>
    <lineage>
        <taxon>Bacteria</taxon>
        <taxon>Bacillati</taxon>
        <taxon>Bacillota</taxon>
        <taxon>Negativicutes</taxon>
        <taxon>Veillonellales</taxon>
        <taxon>Veillonellaceae</taxon>
        <taxon>Veillonella</taxon>
    </lineage>
</organism>
<evidence type="ECO:0000256" key="3">
    <source>
        <dbReference type="SAM" id="Coils"/>
    </source>
</evidence>
<keyword evidence="5" id="KW-0614">Plasmid</keyword>
<protein>
    <submittedName>
        <fullName evidence="5">MobA/MobL family protein</fullName>
    </submittedName>
</protein>
<keyword evidence="3" id="KW-0175">Coiled coil</keyword>
<evidence type="ECO:0000313" key="6">
    <source>
        <dbReference type="Proteomes" id="UP001164244"/>
    </source>
</evidence>
<proteinExistence type="inferred from homology"/>
<evidence type="ECO:0000313" key="5">
    <source>
        <dbReference type="EMBL" id="UZG52003.1"/>
    </source>
</evidence>
<feature type="coiled-coil region" evidence="3">
    <location>
        <begin position="745"/>
        <end position="772"/>
    </location>
</feature>
<keyword evidence="2" id="KW-0184">Conjugation</keyword>
<dbReference type="Gene3D" id="3.30.930.30">
    <property type="match status" value="1"/>
</dbReference>
<dbReference type="KEGG" id="vrg:OKW85_10115"/>
<comment type="similarity">
    <text evidence="1">Belongs to the MobA/MobL family.</text>
</comment>
<evidence type="ECO:0000259" key="4">
    <source>
        <dbReference type="Pfam" id="PF03389"/>
    </source>
</evidence>
<name>A0AA46X4I0_9FIRM</name>
<reference evidence="5" key="1">
    <citation type="submission" date="2022-11" db="EMBL/GenBank/DDBJ databases">
        <title>Complete genome sequence of Veillonella rogosae KCOM 3468 isolated from human Subgingival dental plaque of Chronic peridontitis Lesion.</title>
        <authorList>
            <person name="Park S.-N."/>
            <person name="Lim Y.K."/>
            <person name="Kook J.-K."/>
        </authorList>
    </citation>
    <scope>NUCLEOTIDE SEQUENCE</scope>
    <source>
        <strain evidence="5">KCOM 3468</strain>
        <plasmid evidence="5">pVr3468</plasmid>
    </source>
</reference>
<dbReference type="AlphaFoldDB" id="A0AA46X4I0"/>
<dbReference type="EMBL" id="CP110419">
    <property type="protein sequence ID" value="UZG52003.1"/>
    <property type="molecule type" value="Genomic_DNA"/>
</dbReference>
<gene>
    <name evidence="5" type="ORF">OKW85_10115</name>
</gene>